<feature type="region of interest" description="Disordered" evidence="1">
    <location>
        <begin position="195"/>
        <end position="217"/>
    </location>
</feature>
<dbReference type="AlphaFoldDB" id="A0A0M0JFF7"/>
<keyword evidence="3" id="KW-1185">Reference proteome</keyword>
<evidence type="ECO:0000256" key="1">
    <source>
        <dbReference type="SAM" id="MobiDB-lite"/>
    </source>
</evidence>
<protein>
    <submittedName>
        <fullName evidence="2">Uncharacterized protein</fullName>
    </submittedName>
</protein>
<reference evidence="3" key="1">
    <citation type="journal article" date="2015" name="PLoS Genet.">
        <title>Genome Sequence and Transcriptome Analyses of Chrysochromulina tobin: Metabolic Tools for Enhanced Algal Fitness in the Prominent Order Prymnesiales (Haptophyceae).</title>
        <authorList>
            <person name="Hovde B.T."/>
            <person name="Deodato C.R."/>
            <person name="Hunsperger H.M."/>
            <person name="Ryken S.A."/>
            <person name="Yost W."/>
            <person name="Jha R.K."/>
            <person name="Patterson J."/>
            <person name="Monnat R.J. Jr."/>
            <person name="Barlow S.B."/>
            <person name="Starkenburg S.R."/>
            <person name="Cattolico R.A."/>
        </authorList>
    </citation>
    <scope>NUCLEOTIDE SEQUENCE</scope>
    <source>
        <strain evidence="3">CCMP291</strain>
    </source>
</reference>
<dbReference type="Proteomes" id="UP000037460">
    <property type="component" value="Unassembled WGS sequence"/>
</dbReference>
<gene>
    <name evidence="2" type="ORF">Ctob_002410</name>
</gene>
<evidence type="ECO:0000313" key="3">
    <source>
        <dbReference type="Proteomes" id="UP000037460"/>
    </source>
</evidence>
<proteinExistence type="predicted"/>
<evidence type="ECO:0000313" key="2">
    <source>
        <dbReference type="EMBL" id="KOO25097.1"/>
    </source>
</evidence>
<feature type="compositionally biased region" description="Basic and acidic residues" evidence="1">
    <location>
        <begin position="195"/>
        <end position="204"/>
    </location>
</feature>
<dbReference type="EMBL" id="JWZX01003019">
    <property type="protein sequence ID" value="KOO25097.1"/>
    <property type="molecule type" value="Genomic_DNA"/>
</dbReference>
<comment type="caution">
    <text evidence="2">The sequence shown here is derived from an EMBL/GenBank/DDBJ whole genome shotgun (WGS) entry which is preliminary data.</text>
</comment>
<organism evidence="2 3">
    <name type="scientific">Chrysochromulina tobinii</name>
    <dbReference type="NCBI Taxonomy" id="1460289"/>
    <lineage>
        <taxon>Eukaryota</taxon>
        <taxon>Haptista</taxon>
        <taxon>Haptophyta</taxon>
        <taxon>Prymnesiophyceae</taxon>
        <taxon>Prymnesiales</taxon>
        <taxon>Chrysochromulinaceae</taxon>
        <taxon>Chrysochromulina</taxon>
    </lineage>
</organism>
<accession>A0A0M0JFF7</accession>
<name>A0A0M0JFF7_9EUKA</name>
<sequence>MSDVWVEQIRPAITWLYNFVDMVVSDGAGASAASSAASADLLLAEHRRAMHDVCQHVGGLLRVSGDGLALCMWRALVALLTHFGQRAEPLMAQLRRLQRDRLTLDALADRQAADVSSWARTQERLENEVERLHAELTQERRRGALAVAPAAAADVAASSTRKGSSELASEVTALRAELKAARLEKAKLKTELMIERSKHANPERTDEDAESAPSTAGISVRAELEARRRLSASAAMRNSQGVSLFTMHLEVERLEKALRNEGLRRHELEGLRAAFAAKFTPVFVQNLERELAMQDLGLSVKDAPIS</sequence>